<organism evidence="2 3">
    <name type="scientific">Caerostris darwini</name>
    <dbReference type="NCBI Taxonomy" id="1538125"/>
    <lineage>
        <taxon>Eukaryota</taxon>
        <taxon>Metazoa</taxon>
        <taxon>Ecdysozoa</taxon>
        <taxon>Arthropoda</taxon>
        <taxon>Chelicerata</taxon>
        <taxon>Arachnida</taxon>
        <taxon>Araneae</taxon>
        <taxon>Araneomorphae</taxon>
        <taxon>Entelegynae</taxon>
        <taxon>Araneoidea</taxon>
        <taxon>Araneidae</taxon>
        <taxon>Caerostris</taxon>
    </lineage>
</organism>
<proteinExistence type="predicted"/>
<comment type="caution">
    <text evidence="2">The sequence shown here is derived from an EMBL/GenBank/DDBJ whole genome shotgun (WGS) entry which is preliminary data.</text>
</comment>
<dbReference type="AlphaFoldDB" id="A0AAV4PT64"/>
<dbReference type="EMBL" id="BPLQ01003268">
    <property type="protein sequence ID" value="GIX99110.1"/>
    <property type="molecule type" value="Genomic_DNA"/>
</dbReference>
<accession>A0AAV4PT64</accession>
<feature type="compositionally biased region" description="Polar residues" evidence="1">
    <location>
        <begin position="63"/>
        <end position="75"/>
    </location>
</feature>
<protein>
    <submittedName>
        <fullName evidence="2">Uncharacterized protein</fullName>
    </submittedName>
</protein>
<feature type="region of interest" description="Disordered" evidence="1">
    <location>
        <begin position="63"/>
        <end position="84"/>
    </location>
</feature>
<keyword evidence="3" id="KW-1185">Reference proteome</keyword>
<dbReference type="Proteomes" id="UP001054837">
    <property type="component" value="Unassembled WGS sequence"/>
</dbReference>
<evidence type="ECO:0000256" key="1">
    <source>
        <dbReference type="SAM" id="MobiDB-lite"/>
    </source>
</evidence>
<name>A0AAV4PT64_9ARAC</name>
<gene>
    <name evidence="2" type="ORF">CDAR_497741</name>
</gene>
<sequence>MLYAYEQKVLKPRRHGNASFSSLILGSVFHTASVFTVTLPKHSGELRSHRFYFIYKLKMSQTPPVNTNENISLPTKSKRVFSPPPSRIPKMCVNYSSKNTHTFEIPSLDLLQKSCQEMGTPF</sequence>
<reference evidence="2 3" key="1">
    <citation type="submission" date="2021-06" db="EMBL/GenBank/DDBJ databases">
        <title>Caerostris darwini draft genome.</title>
        <authorList>
            <person name="Kono N."/>
            <person name="Arakawa K."/>
        </authorList>
    </citation>
    <scope>NUCLEOTIDE SEQUENCE [LARGE SCALE GENOMIC DNA]</scope>
</reference>
<evidence type="ECO:0000313" key="2">
    <source>
        <dbReference type="EMBL" id="GIX99110.1"/>
    </source>
</evidence>
<evidence type="ECO:0000313" key="3">
    <source>
        <dbReference type="Proteomes" id="UP001054837"/>
    </source>
</evidence>